<dbReference type="Gene3D" id="1.10.10.10">
    <property type="entry name" value="Winged helix-like DNA-binding domain superfamily/Winged helix DNA-binding domain"/>
    <property type="match status" value="1"/>
</dbReference>
<reference evidence="2" key="2">
    <citation type="submission" date="2020-09" db="EMBL/GenBank/DDBJ databases">
        <authorList>
            <person name="Sun Q."/>
            <person name="Zhou Y."/>
        </authorList>
    </citation>
    <scope>NUCLEOTIDE SEQUENCE</scope>
    <source>
        <strain evidence="2">CGMCC 1.15343</strain>
    </source>
</reference>
<dbReference type="InterPro" id="IPR036388">
    <property type="entry name" value="WH-like_DNA-bd_sf"/>
</dbReference>
<dbReference type="PANTHER" id="PTHR30419">
    <property type="entry name" value="HTH-TYPE TRANSCRIPTIONAL REGULATOR YBHD"/>
    <property type="match status" value="1"/>
</dbReference>
<dbReference type="Proteomes" id="UP000651668">
    <property type="component" value="Unassembled WGS sequence"/>
</dbReference>
<organism evidence="2 3">
    <name type="scientific">Pedobacter quisquiliarum</name>
    <dbReference type="NCBI Taxonomy" id="1834438"/>
    <lineage>
        <taxon>Bacteria</taxon>
        <taxon>Pseudomonadati</taxon>
        <taxon>Bacteroidota</taxon>
        <taxon>Sphingobacteriia</taxon>
        <taxon>Sphingobacteriales</taxon>
        <taxon>Sphingobacteriaceae</taxon>
        <taxon>Pedobacter</taxon>
    </lineage>
</organism>
<keyword evidence="3" id="KW-1185">Reference proteome</keyword>
<dbReference type="AlphaFoldDB" id="A0A916UC90"/>
<dbReference type="Pfam" id="PF00126">
    <property type="entry name" value="HTH_1"/>
    <property type="match status" value="1"/>
</dbReference>
<gene>
    <name evidence="2" type="ORF">GCM10011387_20600</name>
</gene>
<accession>A0A916UC90</accession>
<evidence type="ECO:0000259" key="1">
    <source>
        <dbReference type="PROSITE" id="PS50931"/>
    </source>
</evidence>
<dbReference type="InterPro" id="IPR000847">
    <property type="entry name" value="LysR_HTH_N"/>
</dbReference>
<reference evidence="2" key="1">
    <citation type="journal article" date="2014" name="Int. J. Syst. Evol. Microbiol.">
        <title>Complete genome sequence of Corynebacterium casei LMG S-19264T (=DSM 44701T), isolated from a smear-ripened cheese.</title>
        <authorList>
            <consortium name="US DOE Joint Genome Institute (JGI-PGF)"/>
            <person name="Walter F."/>
            <person name="Albersmeier A."/>
            <person name="Kalinowski J."/>
            <person name="Ruckert C."/>
        </authorList>
    </citation>
    <scope>NUCLEOTIDE SEQUENCE</scope>
    <source>
        <strain evidence="2">CGMCC 1.15343</strain>
    </source>
</reference>
<evidence type="ECO:0000313" key="3">
    <source>
        <dbReference type="Proteomes" id="UP000651668"/>
    </source>
</evidence>
<dbReference type="GO" id="GO:0005829">
    <property type="term" value="C:cytosol"/>
    <property type="evidence" value="ECO:0007669"/>
    <property type="project" value="TreeGrafter"/>
</dbReference>
<dbReference type="SUPFAM" id="SSF46785">
    <property type="entry name" value="Winged helix' DNA-binding domain"/>
    <property type="match status" value="1"/>
</dbReference>
<dbReference type="EMBL" id="BMIL01000006">
    <property type="protein sequence ID" value="GGC67073.1"/>
    <property type="molecule type" value="Genomic_DNA"/>
</dbReference>
<dbReference type="PROSITE" id="PS50931">
    <property type="entry name" value="HTH_LYSR"/>
    <property type="match status" value="1"/>
</dbReference>
<evidence type="ECO:0000313" key="2">
    <source>
        <dbReference type="EMBL" id="GGC67073.1"/>
    </source>
</evidence>
<dbReference type="InterPro" id="IPR036390">
    <property type="entry name" value="WH_DNA-bd_sf"/>
</dbReference>
<comment type="caution">
    <text evidence="2">The sequence shown here is derived from an EMBL/GenBank/DDBJ whole genome shotgun (WGS) entry which is preliminary data.</text>
</comment>
<proteinExistence type="predicted"/>
<dbReference type="GO" id="GO:0003700">
    <property type="term" value="F:DNA-binding transcription factor activity"/>
    <property type="evidence" value="ECO:0007669"/>
    <property type="project" value="InterPro"/>
</dbReference>
<protein>
    <recommendedName>
        <fullName evidence="1">HTH lysR-type domain-containing protein</fullName>
    </recommendedName>
</protein>
<feature type="domain" description="HTH lysR-type" evidence="1">
    <location>
        <begin position="9"/>
        <end position="66"/>
    </location>
</feature>
<dbReference type="InterPro" id="IPR050950">
    <property type="entry name" value="HTH-type_LysR_regulators"/>
</dbReference>
<name>A0A916UC90_9SPHI</name>
<sequence length="110" mass="12186">MPPIKSITLNIHQLEHIIALDRFKNLSKAAEYCYVAEATLNTTIKKLEVQLGIVLFTRVQKHVYTTDAGAEIIVEAKKIVEQSEVLVATAKKIKSNLTAQAKVLADQTLV</sequence>